<dbReference type="OrthoDB" id="933657at2"/>
<dbReference type="EMBL" id="FWXO01000004">
    <property type="protein sequence ID" value="SMC71841.1"/>
    <property type="molecule type" value="Genomic_DNA"/>
</dbReference>
<dbReference type="RefSeq" id="WP_084061712.1">
    <property type="nucleotide sequence ID" value="NZ_FWXO01000004.1"/>
</dbReference>
<proteinExistence type="predicted"/>
<keyword evidence="1" id="KW-0472">Membrane</keyword>
<keyword evidence="1" id="KW-0812">Transmembrane</keyword>
<sequence length="238" mass="26879">MNRFLKRAFKVLLIVLGLLMLTAGILYFSFNESLPIGTNPNDADALAQKMLIAVKNSEYESTRFLEWSFAGGRHSYKWDKENGKVEVKWSKYLVNLNLNKTNKSIVFDNGKRVIGSEKLKLISKALAYFNNDSFWLVAPFKVFDSGTTRSIVTLENGSEALLVTYKSGGTTPGDSYLWELQENGFPISFKMWVKIIPIGGLKATWDDWQVMENGVFLPVSHKIGPVTLDMGEVRAYNE</sequence>
<dbReference type="Proteomes" id="UP000192360">
    <property type="component" value="Unassembled WGS sequence"/>
</dbReference>
<keyword evidence="1" id="KW-1133">Transmembrane helix</keyword>
<protein>
    <recommendedName>
        <fullName evidence="4">Outer membrane lipoprotein-sorting protein</fullName>
    </recommendedName>
</protein>
<evidence type="ECO:0000313" key="3">
    <source>
        <dbReference type="Proteomes" id="UP000192360"/>
    </source>
</evidence>
<dbReference type="STRING" id="504486.SAMN05660703_2379"/>
<keyword evidence="3" id="KW-1185">Reference proteome</keyword>
<gene>
    <name evidence="2" type="ORF">SAMN05660703_2379</name>
</gene>
<evidence type="ECO:0000313" key="2">
    <source>
        <dbReference type="EMBL" id="SMC71841.1"/>
    </source>
</evidence>
<evidence type="ECO:0000256" key="1">
    <source>
        <dbReference type="SAM" id="Phobius"/>
    </source>
</evidence>
<dbReference type="AlphaFoldDB" id="A0A1W2BG68"/>
<reference evidence="2 3" key="1">
    <citation type="submission" date="2017-04" db="EMBL/GenBank/DDBJ databases">
        <authorList>
            <person name="Afonso C.L."/>
            <person name="Miller P.J."/>
            <person name="Scott M.A."/>
            <person name="Spackman E."/>
            <person name="Goraichik I."/>
            <person name="Dimitrov K.M."/>
            <person name="Suarez D.L."/>
            <person name="Swayne D.E."/>
        </authorList>
    </citation>
    <scope>NUCLEOTIDE SEQUENCE [LARGE SCALE GENOMIC DNA]</scope>
    <source>
        <strain evidence="2 3">DSM 21164</strain>
    </source>
</reference>
<feature type="transmembrane region" description="Helical" evidence="1">
    <location>
        <begin position="12"/>
        <end position="30"/>
    </location>
</feature>
<organism evidence="2 3">
    <name type="scientific">Cellulophaga tyrosinoxydans</name>
    <dbReference type="NCBI Taxonomy" id="504486"/>
    <lineage>
        <taxon>Bacteria</taxon>
        <taxon>Pseudomonadati</taxon>
        <taxon>Bacteroidota</taxon>
        <taxon>Flavobacteriia</taxon>
        <taxon>Flavobacteriales</taxon>
        <taxon>Flavobacteriaceae</taxon>
        <taxon>Cellulophaga</taxon>
    </lineage>
</organism>
<accession>A0A1W2BG68</accession>
<evidence type="ECO:0008006" key="4">
    <source>
        <dbReference type="Google" id="ProtNLM"/>
    </source>
</evidence>
<name>A0A1W2BG68_9FLAO</name>